<reference evidence="1 2" key="1">
    <citation type="submission" date="2018-10" db="EMBL/GenBank/DDBJ databases">
        <title>Co-occurring genomic capacity for anaerobic methane metabolism and dissimilatory sulfite reduction discovered in the Korarchaeota.</title>
        <authorList>
            <person name="Mckay L.J."/>
            <person name="Dlakic M."/>
            <person name="Fields M.W."/>
            <person name="Delmont T.O."/>
            <person name="Eren A.M."/>
            <person name="Jay Z.J."/>
            <person name="Klingelsmith K.B."/>
            <person name="Rusch D.B."/>
            <person name="Inskeep W.P."/>
        </authorList>
    </citation>
    <scope>NUCLEOTIDE SEQUENCE [LARGE SCALE GENOMIC DNA]</scope>
    <source>
        <strain evidence="1 2">MDKW</strain>
    </source>
</reference>
<accession>A0A429GF40</accession>
<dbReference type="EMBL" id="RCOS01000157">
    <property type="protein sequence ID" value="RSN72363.1"/>
    <property type="molecule type" value="Genomic_DNA"/>
</dbReference>
<comment type="caution">
    <text evidence="1">The sequence shown here is derived from an EMBL/GenBank/DDBJ whole genome shotgun (WGS) entry which is preliminary data.</text>
</comment>
<keyword evidence="2" id="KW-1185">Reference proteome</keyword>
<gene>
    <name evidence="1" type="ORF">D6D85_14100</name>
</gene>
<organism evidence="1 2">
    <name type="scientific">Candidatus Methanodesulfokora washburnensis</name>
    <dbReference type="NCBI Taxonomy" id="2478471"/>
    <lineage>
        <taxon>Archaea</taxon>
        <taxon>Thermoproteota</taxon>
        <taxon>Candidatus Korarchaeia</taxon>
        <taxon>Candidatus Korarchaeia incertae sedis</taxon>
        <taxon>Candidatus Methanodesulfokora</taxon>
    </lineage>
</organism>
<evidence type="ECO:0000313" key="1">
    <source>
        <dbReference type="EMBL" id="RSN72363.1"/>
    </source>
</evidence>
<dbReference type="AlphaFoldDB" id="A0A429GF40"/>
<dbReference type="RefSeq" id="WP_125672587.1">
    <property type="nucleotide sequence ID" value="NZ_RCOS01000157.1"/>
</dbReference>
<dbReference type="Proteomes" id="UP000277582">
    <property type="component" value="Unassembled WGS sequence"/>
</dbReference>
<evidence type="ECO:0000313" key="2">
    <source>
        <dbReference type="Proteomes" id="UP000277582"/>
    </source>
</evidence>
<proteinExistence type="predicted"/>
<protein>
    <submittedName>
        <fullName evidence="1">Uncharacterized protein</fullName>
    </submittedName>
</protein>
<sequence>MVEKKVAYVGRHRLLSLQDRALSELGFSIVKTVENLPTDPRELNTLLDQLKEEGIEAIITVALPPNLLAMLSSKFPLYVFEMRSTTFSSLEDAERWASEKPEARTYLSGRAGEPIRAMEFMGINKVKVTITSEKVYEVS</sequence>
<name>A0A429GF40_9CREN</name>